<keyword evidence="3" id="KW-1185">Reference proteome</keyword>
<dbReference type="Pfam" id="PF24880">
    <property type="entry name" value="DUF7738"/>
    <property type="match status" value="1"/>
</dbReference>
<reference evidence="2 3" key="1">
    <citation type="submission" date="2019-02" db="EMBL/GenBank/DDBJ databases">
        <title>Deep-cultivation of Planctomycetes and their phenomic and genomic characterization uncovers novel biology.</title>
        <authorList>
            <person name="Wiegand S."/>
            <person name="Jogler M."/>
            <person name="Boedeker C."/>
            <person name="Pinto D."/>
            <person name="Vollmers J."/>
            <person name="Rivas-Marin E."/>
            <person name="Kohn T."/>
            <person name="Peeters S.H."/>
            <person name="Heuer A."/>
            <person name="Rast P."/>
            <person name="Oberbeckmann S."/>
            <person name="Bunk B."/>
            <person name="Jeske O."/>
            <person name="Meyerdierks A."/>
            <person name="Storesund J.E."/>
            <person name="Kallscheuer N."/>
            <person name="Luecker S."/>
            <person name="Lage O.M."/>
            <person name="Pohl T."/>
            <person name="Merkel B.J."/>
            <person name="Hornburger P."/>
            <person name="Mueller R.-W."/>
            <person name="Bruemmer F."/>
            <person name="Labrenz M."/>
            <person name="Spormann A.M."/>
            <person name="Op den Camp H."/>
            <person name="Overmann J."/>
            <person name="Amann R."/>
            <person name="Jetten M.S.M."/>
            <person name="Mascher T."/>
            <person name="Medema M.H."/>
            <person name="Devos D.P."/>
            <person name="Kaster A.-K."/>
            <person name="Ovreas L."/>
            <person name="Rohde M."/>
            <person name="Galperin M.Y."/>
            <person name="Jogler C."/>
        </authorList>
    </citation>
    <scope>NUCLEOTIDE SEQUENCE [LARGE SCALE GENOMIC DNA]</scope>
    <source>
        <strain evidence="2 3">TBK1r</strain>
    </source>
</reference>
<organism evidence="2 3">
    <name type="scientific">Stieleria magnilauensis</name>
    <dbReference type="NCBI Taxonomy" id="2527963"/>
    <lineage>
        <taxon>Bacteria</taxon>
        <taxon>Pseudomonadati</taxon>
        <taxon>Planctomycetota</taxon>
        <taxon>Planctomycetia</taxon>
        <taxon>Pirellulales</taxon>
        <taxon>Pirellulaceae</taxon>
        <taxon>Stieleria</taxon>
    </lineage>
</organism>
<evidence type="ECO:0000259" key="1">
    <source>
        <dbReference type="Pfam" id="PF24880"/>
    </source>
</evidence>
<proteinExistence type="predicted"/>
<sequence>MSKFCEVVIDRNAVTINGRSLANAVPIDSFEDFLGKPNRTGSSIGLAYVFGHYGEAHLYDDIGLLMLEHHETALITSIELCGEDPDGIQTTKTPFSGKLTIGGIPIRIGDPVGLLDNSEIHFSTRLPQIPFADVRSSEKGGFTIGVSIRPRGSIRQSTHPRSDGSVAIGSVLLMLHHPSKLDRAGPKDARESPS</sequence>
<accession>A0ABX5XZ79</accession>
<dbReference type="EMBL" id="CP036432">
    <property type="protein sequence ID" value="QDV87345.1"/>
    <property type="molecule type" value="Genomic_DNA"/>
</dbReference>
<gene>
    <name evidence="2" type="ORF">TBK1r_63750</name>
</gene>
<dbReference type="InterPro" id="IPR056640">
    <property type="entry name" value="DUF7738"/>
</dbReference>
<dbReference type="RefSeq" id="WP_419580542.1">
    <property type="nucleotide sequence ID" value="NZ_CP036432.1"/>
</dbReference>
<feature type="domain" description="DUF7738" evidence="1">
    <location>
        <begin position="7"/>
        <end position="106"/>
    </location>
</feature>
<name>A0ABX5XZ79_9BACT</name>
<protein>
    <recommendedName>
        <fullName evidence="1">DUF7738 domain-containing protein</fullName>
    </recommendedName>
</protein>
<dbReference type="Proteomes" id="UP000318081">
    <property type="component" value="Chromosome"/>
</dbReference>
<evidence type="ECO:0000313" key="2">
    <source>
        <dbReference type="EMBL" id="QDV87345.1"/>
    </source>
</evidence>
<evidence type="ECO:0000313" key="3">
    <source>
        <dbReference type="Proteomes" id="UP000318081"/>
    </source>
</evidence>